<feature type="transmembrane region" description="Helical" evidence="8">
    <location>
        <begin position="420"/>
        <end position="442"/>
    </location>
</feature>
<feature type="domain" description="ABC transmembrane type-1" evidence="9">
    <location>
        <begin position="346"/>
        <end position="538"/>
    </location>
</feature>
<dbReference type="RefSeq" id="WP_229384591.1">
    <property type="nucleotide sequence ID" value="NZ_JAGTTN010000003.1"/>
</dbReference>
<dbReference type="AlphaFoldDB" id="A0A9X1S3L1"/>
<dbReference type="GO" id="GO:0005886">
    <property type="term" value="C:plasma membrane"/>
    <property type="evidence" value="ECO:0007669"/>
    <property type="project" value="UniProtKB-SubCell"/>
</dbReference>
<keyword evidence="6 8" id="KW-1133">Transmembrane helix</keyword>
<name>A0A9X1S3L1_9MICO</name>
<reference evidence="10" key="1">
    <citation type="submission" date="2021-04" db="EMBL/GenBank/DDBJ databases">
        <title>Microbacterium tenobrionis sp. nov. and Microbacterium allomyrinae sp. nov., isolated from larvae of Tenobrio molitor and Allomyrina dichotoma, respectively.</title>
        <authorList>
            <person name="Lee S.D."/>
        </authorList>
    </citation>
    <scope>NUCLEOTIDE SEQUENCE</scope>
    <source>
        <strain evidence="10">BWT-G7</strain>
    </source>
</reference>
<dbReference type="SUPFAM" id="SSF161098">
    <property type="entry name" value="MetI-like"/>
    <property type="match status" value="2"/>
</dbReference>
<evidence type="ECO:0000313" key="11">
    <source>
        <dbReference type="Proteomes" id="UP001139354"/>
    </source>
</evidence>
<evidence type="ECO:0000256" key="7">
    <source>
        <dbReference type="ARBA" id="ARBA00023136"/>
    </source>
</evidence>
<feature type="transmembrane region" description="Helical" evidence="8">
    <location>
        <begin position="242"/>
        <end position="262"/>
    </location>
</feature>
<evidence type="ECO:0000256" key="8">
    <source>
        <dbReference type="SAM" id="Phobius"/>
    </source>
</evidence>
<dbReference type="Gene3D" id="1.10.3720.10">
    <property type="entry name" value="MetI-like"/>
    <property type="match status" value="2"/>
</dbReference>
<evidence type="ECO:0000256" key="3">
    <source>
        <dbReference type="ARBA" id="ARBA00022475"/>
    </source>
</evidence>
<dbReference type="GO" id="GO:0055085">
    <property type="term" value="P:transmembrane transport"/>
    <property type="evidence" value="ECO:0007669"/>
    <property type="project" value="InterPro"/>
</dbReference>
<dbReference type="Proteomes" id="UP001139354">
    <property type="component" value="Unassembled WGS sequence"/>
</dbReference>
<keyword evidence="7 8" id="KW-0472">Membrane</keyword>
<evidence type="ECO:0000313" key="10">
    <source>
        <dbReference type="EMBL" id="MCC2032622.1"/>
    </source>
</evidence>
<evidence type="ECO:0000259" key="9">
    <source>
        <dbReference type="PROSITE" id="PS50928"/>
    </source>
</evidence>
<feature type="transmembrane region" description="Helical" evidence="8">
    <location>
        <begin position="519"/>
        <end position="541"/>
    </location>
</feature>
<evidence type="ECO:0000256" key="4">
    <source>
        <dbReference type="ARBA" id="ARBA00022519"/>
    </source>
</evidence>
<accession>A0A9X1S3L1</accession>
<dbReference type="InterPro" id="IPR035906">
    <property type="entry name" value="MetI-like_sf"/>
</dbReference>
<protein>
    <submittedName>
        <fullName evidence="10">Iron ABC transporter permease</fullName>
    </submittedName>
</protein>
<evidence type="ECO:0000256" key="2">
    <source>
        <dbReference type="ARBA" id="ARBA00022448"/>
    </source>
</evidence>
<comment type="caution">
    <text evidence="10">The sequence shown here is derived from an EMBL/GenBank/DDBJ whole genome shotgun (WGS) entry which is preliminary data.</text>
</comment>
<gene>
    <name evidence="10" type="ORF">KEC57_10575</name>
</gene>
<feature type="transmembrane region" description="Helical" evidence="8">
    <location>
        <begin position="296"/>
        <end position="321"/>
    </location>
</feature>
<evidence type="ECO:0000256" key="6">
    <source>
        <dbReference type="ARBA" id="ARBA00022989"/>
    </source>
</evidence>
<dbReference type="PANTHER" id="PTHR43357">
    <property type="entry name" value="INNER MEMBRANE ABC TRANSPORTER PERMEASE PROTEIN YDCV"/>
    <property type="match status" value="1"/>
</dbReference>
<keyword evidence="5 8" id="KW-0812">Transmembrane</keyword>
<feature type="transmembrane region" description="Helical" evidence="8">
    <location>
        <begin position="463"/>
        <end position="488"/>
    </location>
</feature>
<keyword evidence="2" id="KW-0813">Transport</keyword>
<feature type="transmembrane region" description="Helical" evidence="8">
    <location>
        <begin position="48"/>
        <end position="77"/>
    </location>
</feature>
<sequence>MSALIAILAVLLVLPVGAVVYGSFRSGSPSAADGTWTLENYREFWPSVWASGALVNSVVLAVCCTPISLIVGGALAFVRDRTDLPVRTLITPLVALGLVIIPTIRAMGWSIAADPHSGLINTIARTMTGNSELVLVDITSWGGVILLVSLAGAQLCYFRFTGSFSRVGAELAEASRVSGAGRARTLLRVTMPLVWPIVGFIAVVSFVIDLQVFTEPYIIGAEPVFLMTAVVDAIVNSSPPDYGAAGVLGVVTIGLALALGAIHARGVGERDVTTLRGRGAPGGVIEVRRWRIPLTLAIALFFCLTVVIPIVSTVLASVTIVPGDLTQFGVAAYQRAFGFTTLTGAAQNSAFIAVVGGLAAVLIALAVAVARLRAGARGLGAVIGVIFLIALGMPGVVQALGMTWAYTTLPGLSSLYGTNALAFIALVAVAIPVLSQILHGSLRQISIEFEHAAVVAGANRVTAFLRFTVPLLLPSLLSGWFIAALLMFGNLEIPLLLGAPGNPLFMQLVSTMFSSGDRAAAAALTVLFLAVLATCAVAWLLSRSAFRRFGAIRRSARALPLTSRMENSLS</sequence>
<keyword evidence="11" id="KW-1185">Reference proteome</keyword>
<evidence type="ECO:0000256" key="5">
    <source>
        <dbReference type="ARBA" id="ARBA00022692"/>
    </source>
</evidence>
<feature type="transmembrane region" description="Helical" evidence="8">
    <location>
        <begin position="350"/>
        <end position="372"/>
    </location>
</feature>
<dbReference type="CDD" id="cd06261">
    <property type="entry name" value="TM_PBP2"/>
    <property type="match status" value="2"/>
</dbReference>
<proteinExistence type="predicted"/>
<dbReference type="InterPro" id="IPR000515">
    <property type="entry name" value="MetI-like"/>
</dbReference>
<feature type="transmembrane region" description="Helical" evidence="8">
    <location>
        <begin position="133"/>
        <end position="158"/>
    </location>
</feature>
<keyword evidence="4" id="KW-0997">Cell inner membrane</keyword>
<evidence type="ECO:0000256" key="1">
    <source>
        <dbReference type="ARBA" id="ARBA00004429"/>
    </source>
</evidence>
<feature type="transmembrane region" description="Helical" evidence="8">
    <location>
        <begin position="379"/>
        <end position="400"/>
    </location>
</feature>
<feature type="domain" description="ABC transmembrane type-1" evidence="9">
    <location>
        <begin position="54"/>
        <end position="263"/>
    </location>
</feature>
<feature type="transmembrane region" description="Helical" evidence="8">
    <location>
        <begin position="186"/>
        <end position="208"/>
    </location>
</feature>
<comment type="subcellular location">
    <subcellularLocation>
        <location evidence="1">Cell inner membrane</location>
        <topology evidence="1">Multi-pass membrane protein</topology>
    </subcellularLocation>
</comment>
<dbReference type="PROSITE" id="PS50928">
    <property type="entry name" value="ABC_TM1"/>
    <property type="match status" value="2"/>
</dbReference>
<dbReference type="PANTHER" id="PTHR43357:SF4">
    <property type="entry name" value="INNER MEMBRANE ABC TRANSPORTER PERMEASE PROTEIN YDCV"/>
    <property type="match status" value="1"/>
</dbReference>
<keyword evidence="3" id="KW-1003">Cell membrane</keyword>
<feature type="transmembrane region" description="Helical" evidence="8">
    <location>
        <begin position="89"/>
        <end position="113"/>
    </location>
</feature>
<dbReference type="EMBL" id="JAGTTN010000003">
    <property type="protein sequence ID" value="MCC2032622.1"/>
    <property type="molecule type" value="Genomic_DNA"/>
</dbReference>
<organism evidence="10 11">
    <name type="scientific">Microbacterium allomyrinae</name>
    <dbReference type="NCBI Taxonomy" id="2830666"/>
    <lineage>
        <taxon>Bacteria</taxon>
        <taxon>Bacillati</taxon>
        <taxon>Actinomycetota</taxon>
        <taxon>Actinomycetes</taxon>
        <taxon>Micrococcales</taxon>
        <taxon>Microbacteriaceae</taxon>
        <taxon>Microbacterium</taxon>
    </lineage>
</organism>